<feature type="coiled-coil region" evidence="1">
    <location>
        <begin position="148"/>
        <end position="203"/>
    </location>
</feature>
<organism evidence="3 4">
    <name type="scientific">Mycena sanguinolenta</name>
    <dbReference type="NCBI Taxonomy" id="230812"/>
    <lineage>
        <taxon>Eukaryota</taxon>
        <taxon>Fungi</taxon>
        <taxon>Dikarya</taxon>
        <taxon>Basidiomycota</taxon>
        <taxon>Agaricomycotina</taxon>
        <taxon>Agaricomycetes</taxon>
        <taxon>Agaricomycetidae</taxon>
        <taxon>Agaricales</taxon>
        <taxon>Marasmiineae</taxon>
        <taxon>Mycenaceae</taxon>
        <taxon>Mycena</taxon>
    </lineage>
</organism>
<dbReference type="Proteomes" id="UP000623467">
    <property type="component" value="Unassembled WGS sequence"/>
</dbReference>
<name>A0A8H6XTN3_9AGAR</name>
<feature type="compositionally biased region" description="Low complexity" evidence="2">
    <location>
        <begin position="250"/>
        <end position="265"/>
    </location>
</feature>
<feature type="compositionally biased region" description="Polar residues" evidence="2">
    <location>
        <begin position="1"/>
        <end position="10"/>
    </location>
</feature>
<feature type="region of interest" description="Disordered" evidence="2">
    <location>
        <begin position="225"/>
        <end position="265"/>
    </location>
</feature>
<feature type="region of interest" description="Disordered" evidence="2">
    <location>
        <begin position="1"/>
        <end position="28"/>
    </location>
</feature>
<feature type="region of interest" description="Disordered" evidence="2">
    <location>
        <begin position="634"/>
        <end position="675"/>
    </location>
</feature>
<dbReference type="OrthoDB" id="3070076at2759"/>
<evidence type="ECO:0000313" key="4">
    <source>
        <dbReference type="Proteomes" id="UP000623467"/>
    </source>
</evidence>
<comment type="caution">
    <text evidence="3">The sequence shown here is derived from an EMBL/GenBank/DDBJ whole genome shotgun (WGS) entry which is preliminary data.</text>
</comment>
<protein>
    <submittedName>
        <fullName evidence="3">Uncharacterized protein</fullName>
    </submittedName>
</protein>
<reference evidence="3" key="1">
    <citation type="submission" date="2020-05" db="EMBL/GenBank/DDBJ databases">
        <title>Mycena genomes resolve the evolution of fungal bioluminescence.</title>
        <authorList>
            <person name="Tsai I.J."/>
        </authorList>
    </citation>
    <scope>NUCLEOTIDE SEQUENCE</scope>
    <source>
        <strain evidence="3">160909Yilan</strain>
    </source>
</reference>
<gene>
    <name evidence="3" type="ORF">MSAN_01836500</name>
</gene>
<dbReference type="EMBL" id="JACAZH010000019">
    <property type="protein sequence ID" value="KAF7346100.1"/>
    <property type="molecule type" value="Genomic_DNA"/>
</dbReference>
<evidence type="ECO:0000313" key="3">
    <source>
        <dbReference type="EMBL" id="KAF7346100.1"/>
    </source>
</evidence>
<accession>A0A8H6XTN3</accession>
<keyword evidence="4" id="KW-1185">Reference proteome</keyword>
<keyword evidence="1" id="KW-0175">Coiled coil</keyword>
<sequence>MDKPTSTASTGAEEGEVTPTRVDDMDVEDPKVHVATPLPFTEGSDMEADILHGGGPRRVRARKELSDQMFKGKWRIDSRLGAPVCDLAKWALEAPPGENAVPDWEVCQTCKKYLLHAMHDYRQDDRSLRAAIYGRDMDIVDFKCPTEVAHLRGELEATERMLAHARQEVQELTKHCMALTAKCARAEMEEDRLYKDRNRALEELGNWIRGVSAPPPVDRLAAMKGDVPRKRAAPSTFAPTTGNSGDRAGPSSQTQPTQPPDTNNDVVMGNAVVEKQVTDWRKLPKLPAMVLSYKPAGTVQIRPPQAGTWPFEGGKFGVFRSISDYDAAMDFAEMSRCWAVGLATSRPFYEGFVKSKDSEEPDLTPLQRHALDWYRMPVWFAEILKKYFADTDLVAENKRFWAGATRTAPDDSDRAAASYWQRIGVAPEGCPFIDDFHTLDGRLFRGFRRWNAITDLPARDASIVDLAAGSPNLALAQPLLLALLVPGSYRRDLQTYDITVASEEKLTLWPAKTREPNDLSDGALTTRLAGMGLTPEAVDDMFPYLHSIAMDIVAEPRTGWDVDLIRSALNGCTAAVRHPPKGEEREYGQYIFRPPGLLWPEKYMNNVQERLLFVPGIPLYPAPGSSEVKTFTFKPTTATPSNRGTSHPRARGTPFRGAPRGGRDRGRGFAPPQGFAPPPVAGPDPNMQAAMAASAFATPLPNFGSPQAGVPPGYLANSANFQTTPSTSAFWPSASPAVALPPAGPSSTPASQAMRQQYSTNELFAQPDAGTTYYSSTGPASTSQRGFSFGDLGGY</sequence>
<dbReference type="AlphaFoldDB" id="A0A8H6XTN3"/>
<feature type="compositionally biased region" description="Polar residues" evidence="2">
    <location>
        <begin position="774"/>
        <end position="786"/>
    </location>
</feature>
<proteinExistence type="predicted"/>
<evidence type="ECO:0000256" key="1">
    <source>
        <dbReference type="SAM" id="Coils"/>
    </source>
</evidence>
<feature type="region of interest" description="Disordered" evidence="2">
    <location>
        <begin position="774"/>
        <end position="795"/>
    </location>
</feature>
<evidence type="ECO:0000256" key="2">
    <source>
        <dbReference type="SAM" id="MobiDB-lite"/>
    </source>
</evidence>